<evidence type="ECO:0008006" key="4">
    <source>
        <dbReference type="Google" id="ProtNLM"/>
    </source>
</evidence>
<dbReference type="Pfam" id="PF19638">
    <property type="entry name" value="DUF6141"/>
    <property type="match status" value="1"/>
</dbReference>
<organism evidence="2 3">
    <name type="scientific">Methanosarcina barkeri MS</name>
    <dbReference type="NCBI Taxonomy" id="1434108"/>
    <lineage>
        <taxon>Archaea</taxon>
        <taxon>Methanobacteriati</taxon>
        <taxon>Methanobacteriota</taxon>
        <taxon>Stenosarchaea group</taxon>
        <taxon>Methanomicrobia</taxon>
        <taxon>Methanosarcinales</taxon>
        <taxon>Methanosarcinaceae</taxon>
        <taxon>Methanosarcina</taxon>
    </lineage>
</organism>
<dbReference type="Proteomes" id="UP000033033">
    <property type="component" value="Chromosome"/>
</dbReference>
<evidence type="ECO:0000313" key="2">
    <source>
        <dbReference type="EMBL" id="AKB54679.1"/>
    </source>
</evidence>
<dbReference type="AlphaFoldDB" id="A0A0E3QVJ8"/>
<dbReference type="InterPro" id="IPR046139">
    <property type="entry name" value="DUF6141"/>
</dbReference>
<dbReference type="PATRIC" id="fig|1434108.4.peg.2123"/>
<reference evidence="2 3" key="1">
    <citation type="submission" date="2014-07" db="EMBL/GenBank/DDBJ databases">
        <title>Methanogenic archaea and the global carbon cycle.</title>
        <authorList>
            <person name="Henriksen J.R."/>
            <person name="Luke J."/>
            <person name="Reinhart S."/>
            <person name="Benedict M.N."/>
            <person name="Youngblut N.D."/>
            <person name="Metcalf M.E."/>
            <person name="Whitaker R.J."/>
            <person name="Metcalf W.W."/>
        </authorList>
    </citation>
    <scope>NUCLEOTIDE SEQUENCE [LARGE SCALE GENOMIC DNA]</scope>
    <source>
        <strain evidence="2 3">MS</strain>
    </source>
</reference>
<feature type="transmembrane region" description="Helical" evidence="1">
    <location>
        <begin position="96"/>
        <end position="114"/>
    </location>
</feature>
<dbReference type="KEGG" id="mby:MSBRM_1681"/>
<sequence>MAFVDRKLNYPTKMSNPKQMNYPTKMNNPKQTNYPAKMNNPKQTNSQVLFREVQKISQIWVWLIIAIPVVFSWYGAYQQLLLRKPFGNNPAPDWMMFLLLLVFGVLFPVFFYYIKLVTEVRNDGIYVRFYPFHRSFKRFPFESIQNYKALTYNPIRDYGGWGIRYGLKGNAYNMAGNRGVLLEFTDGNKMKKLMIGSQIPEKLAEAIRKANEK</sequence>
<dbReference type="EMBL" id="CP009528">
    <property type="protein sequence ID" value="AKB54679.1"/>
    <property type="molecule type" value="Genomic_DNA"/>
</dbReference>
<accession>A0A0E3QVJ8</accession>
<keyword evidence="3" id="KW-1185">Reference proteome</keyword>
<feature type="transmembrane region" description="Helical" evidence="1">
    <location>
        <begin position="59"/>
        <end position="76"/>
    </location>
</feature>
<gene>
    <name evidence="2" type="ORF">MSBRM_1681</name>
</gene>
<evidence type="ECO:0000313" key="3">
    <source>
        <dbReference type="Proteomes" id="UP000033033"/>
    </source>
</evidence>
<protein>
    <recommendedName>
        <fullName evidence="4">Bacterial Pleckstrin homology domain-containing protein</fullName>
    </recommendedName>
</protein>
<evidence type="ECO:0000256" key="1">
    <source>
        <dbReference type="SAM" id="Phobius"/>
    </source>
</evidence>
<keyword evidence="1" id="KW-0812">Transmembrane</keyword>
<proteinExistence type="predicted"/>
<keyword evidence="1" id="KW-1133">Transmembrane helix</keyword>
<dbReference type="HOGENOM" id="CLU_112305_0_0_2"/>
<keyword evidence="1" id="KW-0472">Membrane</keyword>
<name>A0A0E3QVJ8_METBA</name>